<sequence length="131" mass="15863">MFKRPILEVKLIFFSQIIPRLYYRKNFRNWWIHRNNCDFVKGVFLYPIKIGCQTVFKQNKRQFYMHIMEGYETNEIQPGYRCTSSSKYNNIESTPNIAIISLYQKLFSNTKTRFSRPLILGWNDENLLEMS</sequence>
<organism evidence="1 2">
    <name type="scientific">Diversispora epigaea</name>
    <dbReference type="NCBI Taxonomy" id="1348612"/>
    <lineage>
        <taxon>Eukaryota</taxon>
        <taxon>Fungi</taxon>
        <taxon>Fungi incertae sedis</taxon>
        <taxon>Mucoromycota</taxon>
        <taxon>Glomeromycotina</taxon>
        <taxon>Glomeromycetes</taxon>
        <taxon>Diversisporales</taxon>
        <taxon>Diversisporaceae</taxon>
        <taxon>Diversispora</taxon>
    </lineage>
</organism>
<name>A0A397GBM2_9GLOM</name>
<proteinExistence type="predicted"/>
<evidence type="ECO:0000313" key="2">
    <source>
        <dbReference type="Proteomes" id="UP000266861"/>
    </source>
</evidence>
<dbReference type="OrthoDB" id="2440769at2759"/>
<dbReference type="EMBL" id="PQFF01000518">
    <property type="protein sequence ID" value="RHZ46363.1"/>
    <property type="molecule type" value="Genomic_DNA"/>
</dbReference>
<gene>
    <name evidence="1" type="ORF">Glove_624g3</name>
</gene>
<reference evidence="1 2" key="1">
    <citation type="submission" date="2018-08" db="EMBL/GenBank/DDBJ databases">
        <title>Genome and evolution of the arbuscular mycorrhizal fungus Diversispora epigaea (formerly Glomus versiforme) and its bacterial endosymbionts.</title>
        <authorList>
            <person name="Sun X."/>
            <person name="Fei Z."/>
            <person name="Harrison M."/>
        </authorList>
    </citation>
    <scope>NUCLEOTIDE SEQUENCE [LARGE SCALE GENOMIC DNA]</scope>
    <source>
        <strain evidence="1 2">IT104</strain>
    </source>
</reference>
<evidence type="ECO:0000313" key="1">
    <source>
        <dbReference type="EMBL" id="RHZ46363.1"/>
    </source>
</evidence>
<keyword evidence="2" id="KW-1185">Reference proteome</keyword>
<dbReference type="Proteomes" id="UP000266861">
    <property type="component" value="Unassembled WGS sequence"/>
</dbReference>
<protein>
    <submittedName>
        <fullName evidence="1">Uncharacterized protein</fullName>
    </submittedName>
</protein>
<accession>A0A397GBM2</accession>
<comment type="caution">
    <text evidence="1">The sequence shown here is derived from an EMBL/GenBank/DDBJ whole genome shotgun (WGS) entry which is preliminary data.</text>
</comment>
<dbReference type="AlphaFoldDB" id="A0A397GBM2"/>